<comment type="caution">
    <text evidence="1">The sequence shown here is derived from an EMBL/GenBank/DDBJ whole genome shotgun (WGS) entry which is preliminary data.</text>
</comment>
<dbReference type="EMBL" id="CM042062">
    <property type="protein sequence ID" value="KAI3669889.1"/>
    <property type="molecule type" value="Genomic_DNA"/>
</dbReference>
<sequence>MAVAGGDGGGRWRSLLSLSLYIYIYRYTYLYIYTLYIFPKIQTVSGVYSFCIIKSNFIKLQETTLKNEDDIIIQDDDNDMEVARFKQNNKFFLNY</sequence>
<dbReference type="Proteomes" id="UP001055879">
    <property type="component" value="Linkage Group LG16"/>
</dbReference>
<evidence type="ECO:0000313" key="2">
    <source>
        <dbReference type="Proteomes" id="UP001055879"/>
    </source>
</evidence>
<proteinExistence type="predicted"/>
<gene>
    <name evidence="1" type="ORF">L6452_41351</name>
</gene>
<evidence type="ECO:0000313" key="1">
    <source>
        <dbReference type="EMBL" id="KAI3669889.1"/>
    </source>
</evidence>
<reference evidence="2" key="1">
    <citation type="journal article" date="2022" name="Mol. Ecol. Resour.">
        <title>The genomes of chicory, endive, great burdock and yacon provide insights into Asteraceae palaeo-polyploidization history and plant inulin production.</title>
        <authorList>
            <person name="Fan W."/>
            <person name="Wang S."/>
            <person name="Wang H."/>
            <person name="Wang A."/>
            <person name="Jiang F."/>
            <person name="Liu H."/>
            <person name="Zhao H."/>
            <person name="Xu D."/>
            <person name="Zhang Y."/>
        </authorList>
    </citation>
    <scope>NUCLEOTIDE SEQUENCE [LARGE SCALE GENOMIC DNA]</scope>
    <source>
        <strain evidence="2">cv. Niubang</strain>
    </source>
</reference>
<reference evidence="1 2" key="2">
    <citation type="journal article" date="2022" name="Mol. Ecol. Resour.">
        <title>The genomes of chicory, endive, great burdock and yacon provide insights into Asteraceae paleo-polyploidization history and plant inulin production.</title>
        <authorList>
            <person name="Fan W."/>
            <person name="Wang S."/>
            <person name="Wang H."/>
            <person name="Wang A."/>
            <person name="Jiang F."/>
            <person name="Liu H."/>
            <person name="Zhao H."/>
            <person name="Xu D."/>
            <person name="Zhang Y."/>
        </authorList>
    </citation>
    <scope>NUCLEOTIDE SEQUENCE [LARGE SCALE GENOMIC DNA]</scope>
    <source>
        <strain evidence="2">cv. Niubang</strain>
    </source>
</reference>
<name>A0ACB8XSZ4_ARCLA</name>
<keyword evidence="2" id="KW-1185">Reference proteome</keyword>
<accession>A0ACB8XSZ4</accession>
<protein>
    <submittedName>
        <fullName evidence="1">Uncharacterized protein</fullName>
    </submittedName>
</protein>
<organism evidence="1 2">
    <name type="scientific">Arctium lappa</name>
    <name type="common">Greater burdock</name>
    <name type="synonym">Lappa major</name>
    <dbReference type="NCBI Taxonomy" id="4217"/>
    <lineage>
        <taxon>Eukaryota</taxon>
        <taxon>Viridiplantae</taxon>
        <taxon>Streptophyta</taxon>
        <taxon>Embryophyta</taxon>
        <taxon>Tracheophyta</taxon>
        <taxon>Spermatophyta</taxon>
        <taxon>Magnoliopsida</taxon>
        <taxon>eudicotyledons</taxon>
        <taxon>Gunneridae</taxon>
        <taxon>Pentapetalae</taxon>
        <taxon>asterids</taxon>
        <taxon>campanulids</taxon>
        <taxon>Asterales</taxon>
        <taxon>Asteraceae</taxon>
        <taxon>Carduoideae</taxon>
        <taxon>Cardueae</taxon>
        <taxon>Arctiinae</taxon>
        <taxon>Arctium</taxon>
    </lineage>
</organism>